<keyword evidence="1" id="KW-0732">Signal</keyword>
<reference evidence="2 3" key="1">
    <citation type="submission" date="2018-06" db="EMBL/GenBank/DDBJ databases">
        <authorList>
            <consortium name="Pathogen Informatics"/>
            <person name="Doyle S."/>
        </authorList>
    </citation>
    <scope>NUCLEOTIDE SEQUENCE [LARGE SCALE GENOMIC DNA]</scope>
    <source>
        <strain evidence="2 3">NCTC10736</strain>
    </source>
</reference>
<gene>
    <name evidence="2" type="ORF">NCTC10736_03445</name>
</gene>
<evidence type="ECO:0000313" key="3">
    <source>
        <dbReference type="Proteomes" id="UP000255061"/>
    </source>
</evidence>
<name>A0A380B2W8_9GAMM</name>
<dbReference type="EMBL" id="UGYV01000001">
    <property type="protein sequence ID" value="SUI92094.1"/>
    <property type="molecule type" value="Genomic_DNA"/>
</dbReference>
<feature type="chain" id="PRO_5016945840" evidence="1">
    <location>
        <begin position="19"/>
        <end position="64"/>
    </location>
</feature>
<accession>A0A380B2W8</accession>
<protein>
    <submittedName>
        <fullName evidence="2">Uncharacterized protein</fullName>
    </submittedName>
</protein>
<feature type="signal peptide" evidence="1">
    <location>
        <begin position="1"/>
        <end position="18"/>
    </location>
</feature>
<organism evidence="2 3">
    <name type="scientific">Shewanella morhuae</name>
    <dbReference type="NCBI Taxonomy" id="365591"/>
    <lineage>
        <taxon>Bacteria</taxon>
        <taxon>Pseudomonadati</taxon>
        <taxon>Pseudomonadota</taxon>
        <taxon>Gammaproteobacteria</taxon>
        <taxon>Alteromonadales</taxon>
        <taxon>Shewanellaceae</taxon>
        <taxon>Shewanella</taxon>
    </lineage>
</organism>
<sequence length="64" mass="7028">MVLLLLMVCIEVASSASASQYNESMTMPLAKKSEVKNAVKSAVKIRIFIACHGANIRQQARHHC</sequence>
<evidence type="ECO:0000313" key="2">
    <source>
        <dbReference type="EMBL" id="SUI92094.1"/>
    </source>
</evidence>
<proteinExistence type="predicted"/>
<evidence type="ECO:0000256" key="1">
    <source>
        <dbReference type="SAM" id="SignalP"/>
    </source>
</evidence>
<dbReference type="AlphaFoldDB" id="A0A380B2W8"/>
<dbReference type="Proteomes" id="UP000255061">
    <property type="component" value="Unassembled WGS sequence"/>
</dbReference>